<dbReference type="SUPFAM" id="SSF52402">
    <property type="entry name" value="Adenine nucleotide alpha hydrolases-like"/>
    <property type="match status" value="1"/>
</dbReference>
<protein>
    <submittedName>
        <fullName evidence="1">Uncharacterized protein</fullName>
    </submittedName>
</protein>
<keyword evidence="2" id="KW-1185">Reference proteome</keyword>
<dbReference type="RefSeq" id="WP_345507327.1">
    <property type="nucleotide sequence ID" value="NZ_BAABIW010000014.1"/>
</dbReference>
<dbReference type="Gene3D" id="3.40.50.620">
    <property type="entry name" value="HUPs"/>
    <property type="match status" value="1"/>
</dbReference>
<proteinExistence type="predicted"/>
<evidence type="ECO:0000313" key="1">
    <source>
        <dbReference type="EMBL" id="GAA5026333.1"/>
    </source>
</evidence>
<name>A0ABP9JAX9_9MICO</name>
<evidence type="ECO:0000313" key="2">
    <source>
        <dbReference type="Proteomes" id="UP001500427"/>
    </source>
</evidence>
<accession>A0ABP9JAX9</accession>
<gene>
    <name evidence="1" type="ORF">GCM10023258_19980</name>
</gene>
<organism evidence="1 2">
    <name type="scientific">Terrabacter aeriphilus</name>
    <dbReference type="NCBI Taxonomy" id="515662"/>
    <lineage>
        <taxon>Bacteria</taxon>
        <taxon>Bacillati</taxon>
        <taxon>Actinomycetota</taxon>
        <taxon>Actinomycetes</taxon>
        <taxon>Micrococcales</taxon>
        <taxon>Intrasporangiaceae</taxon>
        <taxon>Terrabacter</taxon>
    </lineage>
</organism>
<dbReference type="Proteomes" id="UP001500427">
    <property type="component" value="Unassembled WGS sequence"/>
</dbReference>
<reference evidence="2" key="1">
    <citation type="journal article" date="2019" name="Int. J. Syst. Evol. Microbiol.">
        <title>The Global Catalogue of Microorganisms (GCM) 10K type strain sequencing project: providing services to taxonomists for standard genome sequencing and annotation.</title>
        <authorList>
            <consortium name="The Broad Institute Genomics Platform"/>
            <consortium name="The Broad Institute Genome Sequencing Center for Infectious Disease"/>
            <person name="Wu L."/>
            <person name="Ma J."/>
        </authorList>
    </citation>
    <scope>NUCLEOTIDE SEQUENCE [LARGE SCALE GENOMIC DNA]</scope>
    <source>
        <strain evidence="2">JCM 17687</strain>
    </source>
</reference>
<comment type="caution">
    <text evidence="1">The sequence shown here is derived from an EMBL/GenBank/DDBJ whole genome shotgun (WGS) entry which is preliminary data.</text>
</comment>
<dbReference type="EMBL" id="BAABIW010000014">
    <property type="protein sequence ID" value="GAA5026333.1"/>
    <property type="molecule type" value="Genomic_DNA"/>
</dbReference>
<sequence>MTEPTAEVPPAPEPADGPTPTIIVLTEEALRPVDVDKIVGLHEDEAATYRVLVPADTDRNLLSSFLNHLSLLEMREALETLRPVDRAEARTDADTALARTLAEFERHEVVVTGEITADDPMPTLVEEVGRLDAREVVVVTEPHAVEDTFHTDWASRAREALGVPVLHMYAGDWRLG</sequence>
<dbReference type="InterPro" id="IPR014729">
    <property type="entry name" value="Rossmann-like_a/b/a_fold"/>
</dbReference>